<feature type="transmembrane region" description="Helical" evidence="15">
    <location>
        <begin position="448"/>
        <end position="470"/>
    </location>
</feature>
<evidence type="ECO:0000256" key="12">
    <source>
        <dbReference type="ARBA" id="ARBA00023257"/>
    </source>
</evidence>
<dbReference type="Gene3D" id="1.20.58.390">
    <property type="entry name" value="Neurotransmitter-gated ion-channel transmembrane domain"/>
    <property type="match status" value="1"/>
</dbReference>
<comment type="caution">
    <text evidence="18">The sequence shown here is derived from an EMBL/GenBank/DDBJ whole genome shotgun (WGS) entry which is preliminary data.</text>
</comment>
<evidence type="ECO:0000256" key="2">
    <source>
        <dbReference type="ARBA" id="ARBA00022475"/>
    </source>
</evidence>
<evidence type="ECO:0000256" key="6">
    <source>
        <dbReference type="ARBA" id="ARBA00023018"/>
    </source>
</evidence>
<keyword evidence="4" id="KW-0732">Signal</keyword>
<dbReference type="InterPro" id="IPR036719">
    <property type="entry name" value="Neuro-gated_channel_TM_sf"/>
</dbReference>
<dbReference type="PROSITE" id="PS00236">
    <property type="entry name" value="NEUROTR_ION_CHANNEL"/>
    <property type="match status" value="1"/>
</dbReference>
<evidence type="ECO:0000256" key="15">
    <source>
        <dbReference type="RuleBase" id="RU000687"/>
    </source>
</evidence>
<evidence type="ECO:0000256" key="4">
    <source>
        <dbReference type="ARBA" id="ARBA00022729"/>
    </source>
</evidence>
<comment type="caution">
    <text evidence="15">Lacks conserved residue(s) required for the propagation of feature annotation.</text>
</comment>
<evidence type="ECO:0000256" key="5">
    <source>
        <dbReference type="ARBA" id="ARBA00022989"/>
    </source>
</evidence>
<feature type="transmembrane region" description="Helical" evidence="15">
    <location>
        <begin position="33"/>
        <end position="58"/>
    </location>
</feature>
<dbReference type="InterPro" id="IPR036734">
    <property type="entry name" value="Neur_chan_lig-bd_sf"/>
</dbReference>
<reference evidence="18 19" key="1">
    <citation type="submission" date="2019-12" db="EMBL/GenBank/DDBJ databases">
        <title>Chromosome-level assembly of the Caenorhabditis remanei genome.</title>
        <authorList>
            <person name="Teterina A.A."/>
            <person name="Willis J.H."/>
            <person name="Phillips P.C."/>
        </authorList>
    </citation>
    <scope>NUCLEOTIDE SEQUENCE [LARGE SCALE GENOMIC DNA]</scope>
    <source>
        <strain evidence="18 19">PX506</strain>
        <tissue evidence="18">Whole organism</tissue>
    </source>
</reference>
<evidence type="ECO:0000256" key="14">
    <source>
        <dbReference type="ARBA" id="ARBA00034104"/>
    </source>
</evidence>
<dbReference type="CTD" id="9801162"/>
<dbReference type="KEGG" id="crq:GCK72_016679"/>
<dbReference type="RefSeq" id="XP_053580542.1">
    <property type="nucleotide sequence ID" value="XM_053731629.1"/>
</dbReference>
<dbReference type="InterPro" id="IPR006201">
    <property type="entry name" value="Neur_channel"/>
</dbReference>
<dbReference type="GO" id="GO:0005230">
    <property type="term" value="F:extracellular ligand-gated monoatomic ion channel activity"/>
    <property type="evidence" value="ECO:0007669"/>
    <property type="project" value="InterPro"/>
</dbReference>
<feature type="domain" description="Neurotransmitter-gated ion-channel ligand-binding" evidence="16">
    <location>
        <begin position="246"/>
        <end position="445"/>
    </location>
</feature>
<keyword evidence="7 15" id="KW-0406">Ion transport</keyword>
<feature type="transmembrane region" description="Helical" evidence="15">
    <location>
        <begin position="79"/>
        <end position="100"/>
    </location>
</feature>
<name>A0A6A5G5P9_CAERE</name>
<evidence type="ECO:0000256" key="13">
    <source>
        <dbReference type="ARBA" id="ARBA00023303"/>
    </source>
</evidence>
<dbReference type="InterPro" id="IPR038050">
    <property type="entry name" value="Neuro_actylchol_rec"/>
</dbReference>
<evidence type="ECO:0000259" key="17">
    <source>
        <dbReference type="Pfam" id="PF02932"/>
    </source>
</evidence>
<dbReference type="Pfam" id="PF02931">
    <property type="entry name" value="Neur_chan_LBD"/>
    <property type="match status" value="1"/>
</dbReference>
<dbReference type="InterPro" id="IPR006202">
    <property type="entry name" value="Neur_chan_lig-bd"/>
</dbReference>
<dbReference type="CDD" id="cd19049">
    <property type="entry name" value="LGIC_TM_anion"/>
    <property type="match status" value="1"/>
</dbReference>
<dbReference type="InterPro" id="IPR006029">
    <property type="entry name" value="Neurotrans-gated_channel_TM"/>
</dbReference>
<organism evidence="18 19">
    <name type="scientific">Caenorhabditis remanei</name>
    <name type="common">Caenorhabditis vulgaris</name>
    <dbReference type="NCBI Taxonomy" id="31234"/>
    <lineage>
        <taxon>Eukaryota</taxon>
        <taxon>Metazoa</taxon>
        <taxon>Ecdysozoa</taxon>
        <taxon>Nematoda</taxon>
        <taxon>Chromadorea</taxon>
        <taxon>Rhabditida</taxon>
        <taxon>Rhabditina</taxon>
        <taxon>Rhabditomorpha</taxon>
        <taxon>Rhabditoidea</taxon>
        <taxon>Rhabditidae</taxon>
        <taxon>Peloderinae</taxon>
        <taxon>Caenorhabditis</taxon>
    </lineage>
</organism>
<dbReference type="SUPFAM" id="SSF63712">
    <property type="entry name" value="Nicotinic receptor ligand binding domain-like"/>
    <property type="match status" value="1"/>
</dbReference>
<dbReference type="GeneID" id="9801162"/>
<evidence type="ECO:0000256" key="10">
    <source>
        <dbReference type="ARBA" id="ARBA00023180"/>
    </source>
</evidence>
<dbReference type="InterPro" id="IPR019429">
    <property type="entry name" value="7TM_GPCR_serpentine_rcpt_Sri"/>
</dbReference>
<gene>
    <name evidence="18" type="ORF">GCK72_016679</name>
</gene>
<evidence type="ECO:0000256" key="8">
    <source>
        <dbReference type="ARBA" id="ARBA00023136"/>
    </source>
</evidence>
<sequence length="709" mass="82321">MSTLFYPQFVVPVLGLQVGGVLGDVYPRVITYLIAALVIHHGINTTTLFIAHCRLMLLSRSLILRKNSTNVLLKRAHQLAGINYFLMIVSVASILLLFNVDSLEYQNTWKQEYYQKYKLDFIWCPKYYVLDPTVWEFEVMMGVACSVTVLFAFVFVLCSITTIAIVQSAKDTMSVQTMRYHMQVVISFLISCGIQAFFVVLPVFHMLLCVYFEFVKTYTGGLLFYSVFTQAHQGTAFTLFYVLSHRKTKKTWRKSGKPTKVYIDLFIRTMGPVADLAYTYSFNCYFRQMWTDDRLVFNNSGIGFRQLSLSMAMLDKIWKPDTYFWNGAGSYVHGITTSNRLVRLETDGTILYSSRITVKAKCQMDMSRYPLDKQACRLIIGSYAYSSDEVQYKWRIMGEDNGVKIDYESIADLPQFSLSGFKVYEAANLTRDKEYSALEVRFYFDRHFGYFLMNFYVPCALVVLLCWVAFFTKREATAERIGIGITNVLTIVLISLDSKSDSPKVDSPTALEVYIWICYLTHLICMVEFTVVHYHTKYNTGDPEIQEVERERLRQIIKQIPKNSNSRSYPSMERRNAAKPVSITRSLPNKATRFMSVRHPKKSEQHESIQLMRKISHMETTNTQNEAENNTTNMESFRQENVGWRLYYWMIDHNIKTDPFGVAQNSISRIDKISVVVAPLIFILTIALYYDFYVNRKFTFHFDNDFRNI</sequence>
<dbReference type="PRINTS" id="PR00253">
    <property type="entry name" value="GABAARECEPTR"/>
</dbReference>
<feature type="transmembrane region" description="Helical" evidence="15">
    <location>
        <begin position="139"/>
        <end position="166"/>
    </location>
</feature>
<keyword evidence="13 15" id="KW-0407">Ion channel</keyword>
<comment type="subcellular location">
    <subcellularLocation>
        <location evidence="14">Postsynaptic cell membrane</location>
        <topology evidence="14">Multi-pass membrane protein</topology>
    </subcellularLocation>
</comment>
<feature type="transmembrane region" description="Helical" evidence="15">
    <location>
        <begin position="673"/>
        <end position="690"/>
    </location>
</feature>
<dbReference type="EMBL" id="WUAV01000005">
    <property type="protein sequence ID" value="KAF1750133.1"/>
    <property type="molecule type" value="Genomic_DNA"/>
</dbReference>
<evidence type="ECO:0000313" key="18">
    <source>
        <dbReference type="EMBL" id="KAF1750133.1"/>
    </source>
</evidence>
<feature type="transmembrane region" description="Helical" evidence="15">
    <location>
        <begin position="186"/>
        <end position="207"/>
    </location>
</feature>
<dbReference type="Proteomes" id="UP000483820">
    <property type="component" value="Chromosome V"/>
</dbReference>
<dbReference type="InterPro" id="IPR006028">
    <property type="entry name" value="GABAA/Glycine_rcpt"/>
</dbReference>
<feature type="transmembrane region" description="Helical" evidence="15">
    <location>
        <begin position="513"/>
        <end position="532"/>
    </location>
</feature>
<keyword evidence="8 15" id="KW-0472">Membrane</keyword>
<dbReference type="AlphaFoldDB" id="A0A6A5G5P9"/>
<dbReference type="Pfam" id="PF02932">
    <property type="entry name" value="Neur_chan_memb"/>
    <property type="match status" value="1"/>
</dbReference>
<keyword evidence="1 15" id="KW-0813">Transport</keyword>
<feature type="transmembrane region" description="Helical" evidence="15">
    <location>
        <begin position="222"/>
        <end position="243"/>
    </location>
</feature>
<keyword evidence="2" id="KW-1003">Cell membrane</keyword>
<evidence type="ECO:0000259" key="16">
    <source>
        <dbReference type="Pfam" id="PF02931"/>
    </source>
</evidence>
<dbReference type="PRINTS" id="PR00252">
    <property type="entry name" value="NRIONCHANNEL"/>
</dbReference>
<evidence type="ECO:0000256" key="7">
    <source>
        <dbReference type="ARBA" id="ARBA00023065"/>
    </source>
</evidence>
<dbReference type="FunFam" id="2.70.170.10:FF:000003">
    <property type="entry name" value="Putative gamma-aminobutyric acid receptor subunit gamma-2"/>
    <property type="match status" value="1"/>
</dbReference>
<evidence type="ECO:0000313" key="19">
    <source>
        <dbReference type="Proteomes" id="UP000483820"/>
    </source>
</evidence>
<feature type="domain" description="Neurotransmitter-gated ion-channel transmembrane" evidence="17">
    <location>
        <begin position="456"/>
        <end position="685"/>
    </location>
</feature>
<dbReference type="Pfam" id="PF10327">
    <property type="entry name" value="7TM_GPCR_Sri"/>
    <property type="match status" value="1"/>
</dbReference>
<evidence type="ECO:0000256" key="1">
    <source>
        <dbReference type="ARBA" id="ARBA00022448"/>
    </source>
</evidence>
<accession>A0A6A5G5P9</accession>
<keyword evidence="12" id="KW-0628">Postsynaptic cell membrane</keyword>
<comment type="similarity">
    <text evidence="15">Belongs to the ligand-gated ion channel (TC 1.A.9) family.</text>
</comment>
<keyword evidence="11" id="KW-0868">Chloride</keyword>
<proteinExistence type="inferred from homology"/>
<dbReference type="PANTHER" id="PTHR18945">
    <property type="entry name" value="NEUROTRANSMITTER GATED ION CHANNEL"/>
    <property type="match status" value="1"/>
</dbReference>
<keyword evidence="10" id="KW-0325">Glycoprotein</keyword>
<dbReference type="Gene3D" id="2.70.170.10">
    <property type="entry name" value="Neurotransmitter-gated ion-channel ligand-binding domain"/>
    <property type="match status" value="1"/>
</dbReference>
<dbReference type="GO" id="GO:0004888">
    <property type="term" value="F:transmembrane signaling receptor activity"/>
    <property type="evidence" value="ECO:0007669"/>
    <property type="project" value="InterPro"/>
</dbReference>
<dbReference type="GO" id="GO:0045211">
    <property type="term" value="C:postsynaptic membrane"/>
    <property type="evidence" value="ECO:0007669"/>
    <property type="project" value="UniProtKB-SubCell"/>
</dbReference>
<evidence type="ECO:0000256" key="3">
    <source>
        <dbReference type="ARBA" id="ARBA00022692"/>
    </source>
</evidence>
<keyword evidence="5 15" id="KW-1133">Transmembrane helix</keyword>
<dbReference type="InterPro" id="IPR018000">
    <property type="entry name" value="Neurotransmitter_ion_chnl_CS"/>
</dbReference>
<keyword evidence="6" id="KW-0770">Synapse</keyword>
<dbReference type="FunFam" id="1.20.58.390:FF:000135">
    <property type="entry name" value="Ligand-Gated ion Channel"/>
    <property type="match status" value="1"/>
</dbReference>
<dbReference type="SUPFAM" id="SSF90112">
    <property type="entry name" value="Neurotransmitter-gated ion-channel transmembrane pore"/>
    <property type="match status" value="1"/>
</dbReference>
<keyword evidence="9" id="KW-1015">Disulfide bond</keyword>
<keyword evidence="3 15" id="KW-0812">Transmembrane</keyword>
<evidence type="ECO:0000256" key="11">
    <source>
        <dbReference type="ARBA" id="ARBA00023214"/>
    </source>
</evidence>
<evidence type="ECO:0000256" key="9">
    <source>
        <dbReference type="ARBA" id="ARBA00023157"/>
    </source>
</evidence>
<protein>
    <submittedName>
        <fullName evidence="18">Uncharacterized protein</fullName>
    </submittedName>
</protein>